<keyword evidence="3" id="KW-1185">Reference proteome</keyword>
<organism evidence="1 3">
    <name type="scientific">Mastigocoleus testarum BC008</name>
    <dbReference type="NCBI Taxonomy" id="371196"/>
    <lineage>
        <taxon>Bacteria</taxon>
        <taxon>Bacillati</taxon>
        <taxon>Cyanobacteriota</taxon>
        <taxon>Cyanophyceae</taxon>
        <taxon>Nostocales</taxon>
        <taxon>Hapalosiphonaceae</taxon>
        <taxon>Mastigocoleus</taxon>
    </lineage>
</organism>
<dbReference type="AlphaFoldDB" id="A0A0V7ZHP7"/>
<accession>A0A0V7ZHP7</accession>
<evidence type="ECO:0000313" key="2">
    <source>
        <dbReference type="EMBL" id="KST64793.1"/>
    </source>
</evidence>
<gene>
    <name evidence="1" type="ORF">BC008_40530</name>
    <name evidence="2" type="ORF">BC008_41505</name>
</gene>
<reference evidence="1 3" key="1">
    <citation type="journal article" date="2015" name="Genome Announc.">
        <title>Draft Genome of the Euendolithic (true boring) Cyanobacterium Mastigocoleus testarum strain BC008.</title>
        <authorList>
            <person name="Guida B.S."/>
            <person name="Garcia-Pichel F."/>
        </authorList>
    </citation>
    <scope>NUCLEOTIDE SEQUENCE [LARGE SCALE GENOMIC DNA]</scope>
    <source>
        <strain evidence="1 3">BC008</strain>
    </source>
</reference>
<name>A0A0V7ZHP7_9CYAN</name>
<protein>
    <submittedName>
        <fullName evidence="1">Uncharacterized protein</fullName>
    </submittedName>
</protein>
<evidence type="ECO:0000313" key="1">
    <source>
        <dbReference type="EMBL" id="KST64083.1"/>
    </source>
</evidence>
<evidence type="ECO:0000313" key="3">
    <source>
        <dbReference type="Proteomes" id="UP000053372"/>
    </source>
</evidence>
<sequence>MTHLETGVLVLQIVEMFAVFYVNQCVQTERKKTVFLKRRVNRLKECEMLIRRDTSMKFTELIKTMLTITEAIKNIAEALDKIPDDNVEAKASILSMNDIQDRLVKIEQDNLDTNP</sequence>
<comment type="caution">
    <text evidence="1">The sequence shown here is derived from an EMBL/GenBank/DDBJ whole genome shotgun (WGS) entry which is preliminary data.</text>
</comment>
<dbReference type="EMBL" id="LMTZ01000129">
    <property type="protein sequence ID" value="KST64083.1"/>
    <property type="molecule type" value="Genomic_DNA"/>
</dbReference>
<dbReference type="EMBL" id="LMTZ01000118">
    <property type="protein sequence ID" value="KST64793.1"/>
    <property type="molecule type" value="Genomic_DNA"/>
</dbReference>
<proteinExistence type="predicted"/>
<dbReference type="Proteomes" id="UP000053372">
    <property type="component" value="Unassembled WGS sequence"/>
</dbReference>
<dbReference type="RefSeq" id="WP_027844063.1">
    <property type="nucleotide sequence ID" value="NZ_LMTZ01000118.1"/>
</dbReference>